<dbReference type="InterPro" id="IPR010318">
    <property type="entry name" value="S-Me-THD_N"/>
</dbReference>
<dbReference type="InterPro" id="IPR043129">
    <property type="entry name" value="ATPase_NBD"/>
</dbReference>
<gene>
    <name evidence="5" type="ORF">M422DRAFT_37035</name>
</gene>
<accession>A0A0C9UV90</accession>
<proteinExistence type="predicted"/>
<feature type="domain" description="Hydantoinase A/oxoprolinase" evidence="1">
    <location>
        <begin position="207"/>
        <end position="378"/>
    </location>
</feature>
<dbReference type="GO" id="GO:0016787">
    <property type="term" value="F:hydrolase activity"/>
    <property type="evidence" value="ECO:0007669"/>
    <property type="project" value="InterPro"/>
</dbReference>
<protein>
    <recommendedName>
        <fullName evidence="7">Hydantoinase</fullName>
    </recommendedName>
</protein>
<dbReference type="Pfam" id="PF06032">
    <property type="entry name" value="S-Me-THD_N"/>
    <property type="match status" value="1"/>
</dbReference>
<dbReference type="SUPFAM" id="SSF160991">
    <property type="entry name" value="CV3147-like"/>
    <property type="match status" value="1"/>
</dbReference>
<feature type="domain" description="Hydantoinase/oxoprolinase N-terminal" evidence="2">
    <location>
        <begin position="7"/>
        <end position="183"/>
    </location>
</feature>
<evidence type="ECO:0000313" key="5">
    <source>
        <dbReference type="EMBL" id="KIJ29231.1"/>
    </source>
</evidence>
<organism evidence="5 6">
    <name type="scientific">Sphaerobolus stellatus (strain SS14)</name>
    <dbReference type="NCBI Taxonomy" id="990650"/>
    <lineage>
        <taxon>Eukaryota</taxon>
        <taxon>Fungi</taxon>
        <taxon>Dikarya</taxon>
        <taxon>Basidiomycota</taxon>
        <taxon>Agaricomycotina</taxon>
        <taxon>Agaricomycetes</taxon>
        <taxon>Phallomycetidae</taxon>
        <taxon>Geastrales</taxon>
        <taxon>Sphaerobolaceae</taxon>
        <taxon>Sphaerobolus</taxon>
    </lineage>
</organism>
<dbReference type="Pfam" id="PF01968">
    <property type="entry name" value="Hydantoinase_A"/>
    <property type="match status" value="1"/>
</dbReference>
<dbReference type="InterPro" id="IPR008040">
    <property type="entry name" value="Hydant_A_N"/>
</dbReference>
<dbReference type="InterPro" id="IPR045079">
    <property type="entry name" value="Oxoprolinase-like"/>
</dbReference>
<feature type="domain" description="S-Me-THD N-terminal" evidence="3">
    <location>
        <begin position="596"/>
        <end position="652"/>
    </location>
</feature>
<dbReference type="Pfam" id="PF20906">
    <property type="entry name" value="S-Me-THD_C"/>
    <property type="match status" value="1"/>
</dbReference>
<evidence type="ECO:0000259" key="3">
    <source>
        <dbReference type="Pfam" id="PF06032"/>
    </source>
</evidence>
<sequence>MATSVYRIGVDVGGTNTDSVLFCSDVSAASRPDRGIVASFKHPTTHIVSDGIEAAIRKLLEKTQVDPAKVTSVMIGNAVVEADTRRLSNVAVIRLGAPYTEECPPFLDFPRNLRSIMEGHVAFLKGGLEIDGKLINEIDEQELIAEGKKIQSKGIKAVAIVGIYSPLDLNDGQSQEERARDILVKVLDPSVDIVCSRNVGQVGLLERENASILNASIMAFARRTISGFQRAIRRLGLSCPLFLTQNDGTLTSAQSAAKLPIRTFSSGATNSMRGAAYLAGLGDKDSSIVKDSNSSIIVVDGFFLARRRFFSGLGFSDGVRFCFSMPDVYSIGLGGGSRIHVNDSGRHITVGPDSTGYQLLTEGLAFGGSTLTATDIIVAENVSLSIGDHNKVTGDVINRNTLQGAKAAIKKLLEDVIDRMKTSPEPAIVLLVGGGSIIAPDKLEGVRELIRPPFFSCANAVGACVANVAGELDTIEILQDRQLADVLEVCKAEAISRAIKAGAKEDTVRVVEVDNLPIQYVTNKATRIIVKAIGELDPIKAAGAEVVTGDSTVKMEEDMLEEEITRGPALHEALPIDAWMYVPNVNAQGEWFLSETDLEWIAEGCGILGTGGGGSPYPPFIMARQILRDGGVIRVIAHDALPDDAVSLPAAYGIPASLTPCAIADGVGNAIILPSTSNQYMVETILRSVCTDLGSKAGVSMAPLSAKICREYGVTRSVSQAWRIGRAVAQERQRNNMNGIPEAILNLQNGKVIFIGKIVDVQREVRAGFTWGSVMMTPLSTDEQEESSGFSWHSEDRMLITFQNENLTAEMLHRGSTSSKELMAVVPDLITVLDSQSGSSLGTNEYRYGLRVTVMALAGSPLWTTPEGLRNGGPAAFGLSLSFIPVGSYLEPRSVIEEYRPKLQTSG</sequence>
<feature type="domain" description="S-Me-THD-like C-terminal" evidence="4">
    <location>
        <begin position="678"/>
        <end position="886"/>
    </location>
</feature>
<dbReference type="SUPFAM" id="SSF53067">
    <property type="entry name" value="Actin-like ATPase domain"/>
    <property type="match status" value="2"/>
</dbReference>
<reference evidence="5 6" key="1">
    <citation type="submission" date="2014-06" db="EMBL/GenBank/DDBJ databases">
        <title>Evolutionary Origins and Diversification of the Mycorrhizal Mutualists.</title>
        <authorList>
            <consortium name="DOE Joint Genome Institute"/>
            <consortium name="Mycorrhizal Genomics Consortium"/>
            <person name="Kohler A."/>
            <person name="Kuo A."/>
            <person name="Nagy L.G."/>
            <person name="Floudas D."/>
            <person name="Copeland A."/>
            <person name="Barry K.W."/>
            <person name="Cichocki N."/>
            <person name="Veneault-Fourrey C."/>
            <person name="LaButti K."/>
            <person name="Lindquist E.A."/>
            <person name="Lipzen A."/>
            <person name="Lundell T."/>
            <person name="Morin E."/>
            <person name="Murat C."/>
            <person name="Riley R."/>
            <person name="Ohm R."/>
            <person name="Sun H."/>
            <person name="Tunlid A."/>
            <person name="Henrissat B."/>
            <person name="Grigoriev I.V."/>
            <person name="Hibbett D.S."/>
            <person name="Martin F."/>
        </authorList>
    </citation>
    <scope>NUCLEOTIDE SEQUENCE [LARGE SCALE GENOMIC DNA]</scope>
    <source>
        <strain evidence="5 6">SS14</strain>
    </source>
</reference>
<dbReference type="PANTHER" id="PTHR11365">
    <property type="entry name" value="5-OXOPROLINASE RELATED"/>
    <property type="match status" value="1"/>
</dbReference>
<dbReference type="PANTHER" id="PTHR11365:SF10">
    <property type="entry name" value="HYDANTOINASE_OXOPROLINASE"/>
    <property type="match status" value="1"/>
</dbReference>
<evidence type="ECO:0008006" key="7">
    <source>
        <dbReference type="Google" id="ProtNLM"/>
    </source>
</evidence>
<evidence type="ECO:0000313" key="6">
    <source>
        <dbReference type="Proteomes" id="UP000054279"/>
    </source>
</evidence>
<evidence type="ECO:0000259" key="1">
    <source>
        <dbReference type="Pfam" id="PF01968"/>
    </source>
</evidence>
<dbReference type="InterPro" id="IPR048350">
    <property type="entry name" value="S-Me-THD-like_C"/>
</dbReference>
<dbReference type="InterPro" id="IPR027479">
    <property type="entry name" value="S-Me-THD_N_sf"/>
</dbReference>
<dbReference type="OrthoDB" id="5404895at2759"/>
<dbReference type="AlphaFoldDB" id="A0A0C9UV90"/>
<dbReference type="EMBL" id="KN837287">
    <property type="protein sequence ID" value="KIJ29231.1"/>
    <property type="molecule type" value="Genomic_DNA"/>
</dbReference>
<dbReference type="InterPro" id="IPR024071">
    <property type="entry name" value="S-Me-THD_C_sf"/>
</dbReference>
<dbReference type="InterPro" id="IPR002821">
    <property type="entry name" value="Hydantoinase_A"/>
</dbReference>
<dbReference type="Proteomes" id="UP000054279">
    <property type="component" value="Unassembled WGS sequence"/>
</dbReference>
<name>A0A0C9UV90_SPHS4</name>
<dbReference type="Pfam" id="PF05378">
    <property type="entry name" value="Hydant_A_N"/>
    <property type="match status" value="1"/>
</dbReference>
<dbReference type="Gene3D" id="2.40.390.10">
    <property type="entry name" value="CV3147-like"/>
    <property type="match status" value="1"/>
</dbReference>
<evidence type="ECO:0000259" key="2">
    <source>
        <dbReference type="Pfam" id="PF05378"/>
    </source>
</evidence>
<dbReference type="Gene3D" id="3.40.1610.10">
    <property type="entry name" value="CV3147-like domain"/>
    <property type="match status" value="1"/>
</dbReference>
<dbReference type="HOGENOM" id="CLU_007154_0_0_1"/>
<keyword evidence="6" id="KW-1185">Reference proteome</keyword>
<evidence type="ECO:0000259" key="4">
    <source>
        <dbReference type="Pfam" id="PF20906"/>
    </source>
</evidence>